<dbReference type="OrthoDB" id="9811599at2"/>
<comment type="caution">
    <text evidence="1">The sequence shown here is derived from an EMBL/GenBank/DDBJ whole genome shotgun (WGS) entry which is preliminary data.</text>
</comment>
<reference evidence="1 2" key="1">
    <citation type="submission" date="2019-02" db="EMBL/GenBank/DDBJ databases">
        <title>Genomic Encyclopedia of Type Strains, Phase IV (KMG-IV): sequencing the most valuable type-strain genomes for metagenomic binning, comparative biology and taxonomic classification.</title>
        <authorList>
            <person name="Goeker M."/>
        </authorList>
    </citation>
    <scope>NUCLEOTIDE SEQUENCE [LARGE SCALE GENOMIC DNA]</scope>
    <source>
        <strain evidence="1 2">DSM 28825</strain>
    </source>
</reference>
<keyword evidence="2" id="KW-1185">Reference proteome</keyword>
<sequence length="596" mass="67459">MTNKTAHTFHIPVMGTGYTVNTPLHVAQYGISSVVSIVDDMLLENLREFYSKQHSLPFLPISDKTLDCRAQRITAYLNLMDKMVKNKFEEVKESFLEKGKEFEKYMDLLPDVSSLKKEIQNKLNNNPIVKDIKNWLNDNLPMGTIDVNIMTKVDKENTFEGEKLPHEYNDAHAALRGFANSTLESSLVLSAGMNPRLYGYLEQFDDFFPNEEGYIKKKIVLKVSDYRSALIQGKFLAKKGIWVSEYRIESGLNCGGHAFATEGHLMGPILEEFKANRSDLIADTSELLFAALQTKNRPVPKENLELKITAQGGVGTADEQEFLMDYYGIDSVGWGSPFLLVPEVCDVDEKTFKTLAEAKEDDLYLSHSSPLGVRFNNLKGNTRDQGKLEMIKAGKPGSICTKRLLVATKEYTDEPICTASRQYQNLKIKDLKSQNLSKEEFDAEILKMSQKSCLCKGLSASSYLVNKLDTTADGEGVSICPGPNMAYFSEKASFKQMVDHIYGRMNLIKRTDRPNMFAKELNIYIDYLKEQIADLKDPDKKALRNLEKFKGNLLAGIEYYNSLSEKIKGQFDQFKGHIQDDITRLETELIQIKLLS</sequence>
<gene>
    <name evidence="1" type="ORF">EV201_0658</name>
</gene>
<evidence type="ECO:0000313" key="2">
    <source>
        <dbReference type="Proteomes" id="UP000293562"/>
    </source>
</evidence>
<protein>
    <submittedName>
        <fullName evidence="1">Uncharacterized protein</fullName>
    </submittedName>
</protein>
<dbReference type="Proteomes" id="UP000293562">
    <property type="component" value="Unassembled WGS sequence"/>
</dbReference>
<dbReference type="EMBL" id="SHKN01000001">
    <property type="protein sequence ID" value="RZT96027.1"/>
    <property type="molecule type" value="Genomic_DNA"/>
</dbReference>
<evidence type="ECO:0000313" key="1">
    <source>
        <dbReference type="EMBL" id="RZT96027.1"/>
    </source>
</evidence>
<organism evidence="1 2">
    <name type="scientific">Ancylomarina subtilis</name>
    <dbReference type="NCBI Taxonomy" id="1639035"/>
    <lineage>
        <taxon>Bacteria</taxon>
        <taxon>Pseudomonadati</taxon>
        <taxon>Bacteroidota</taxon>
        <taxon>Bacteroidia</taxon>
        <taxon>Marinilabiliales</taxon>
        <taxon>Marinifilaceae</taxon>
        <taxon>Ancylomarina</taxon>
    </lineage>
</organism>
<dbReference type="RefSeq" id="WP_130305941.1">
    <property type="nucleotide sequence ID" value="NZ_SHKN01000001.1"/>
</dbReference>
<dbReference type="AlphaFoldDB" id="A0A4Q7VIZ2"/>
<name>A0A4Q7VIZ2_9BACT</name>
<proteinExistence type="predicted"/>
<accession>A0A4Q7VIZ2</accession>